<feature type="region of interest" description="Disordered" evidence="13">
    <location>
        <begin position="66"/>
        <end position="107"/>
    </location>
</feature>
<sequence>MHRFPVRMKMFKDELFSRKSVSIVLAVTMQFASSVAIADDAAANSSQPSTQKDNSADFLELDQLLSAPESPPDATTAPTAESAPVATNNDAAAPTAEPAAQSETQPETLATIPVDLPAKGSVAANGVRKSSASLEEIVVTATKQALYLRDIPASITALSGEDLERSGAQSAEDFIKLVPGVNITSTGDSPPRITIRGIASDIATSSTTGILFGNVSFTDAYVPFVALDPNPFDMASVEVLKGPQGTLFGASALNGAVRYVPTAPQLGVFQVKYFGQYTRISDGSQAPSYGAAVNAPLGETAAIRVMGFKRESPGYIDNQKLGIKDANNLDQNGIRAMLDWHPSDNSAVAFTYAQQETKRNEPGLADNTDGDLKTNNRPRLSYNNTSYDLANLSLRYSFDWADLISESAYVTKDGHNFFDATARFVPQSPIPIAAQEYISASKTYTQELRLSSPAGSDSAWRWIGGASFFKQDIAQILNIPLGGLSLPITPLIPILNGVIPGLGDLFSASGDPRLAAEDIKVEVKELALFGDVTYTFLEDFEASIGGRLYKTTSGGTNRQGGLVILAFYQNPEHLLEGEVKERGFNPKASLVWHATDDILGYVAVSKGFRVGGLQAGLSTPVSQTPAPILFKSDTIWNYEGGIRTQWFDNTLRFDFTGFLEKWKEPQTVEGDASGLTVYIDNVGGVKSVGAEATFEYLPPIEGLKLSVAAGYTKTTTTEEFTTSNGTQVAPGSAWPLSPKWQTATTLSYFTALSDWRVGASATHTYLGRAVTNLPQHIPIFGYRQWDAQLSLANPNVPWLPEVSLNVNNITNERGTTNQFTSAVTPITTAVETYYIQPRAVTLRLMGRFGQ</sequence>
<accession>A0A2T5MH00</accession>
<dbReference type="AlphaFoldDB" id="A0A2T5MH00"/>
<evidence type="ECO:0000256" key="12">
    <source>
        <dbReference type="RuleBase" id="RU003357"/>
    </source>
</evidence>
<evidence type="ECO:0000313" key="18">
    <source>
        <dbReference type="Proteomes" id="UP000244248"/>
    </source>
</evidence>
<dbReference type="PANTHER" id="PTHR32552">
    <property type="entry name" value="FERRICHROME IRON RECEPTOR-RELATED"/>
    <property type="match status" value="1"/>
</dbReference>
<evidence type="ECO:0000256" key="3">
    <source>
        <dbReference type="ARBA" id="ARBA00022452"/>
    </source>
</evidence>
<feature type="domain" description="TonB-dependent receptor plug" evidence="16">
    <location>
        <begin position="148"/>
        <end position="256"/>
    </location>
</feature>
<evidence type="ECO:0000256" key="9">
    <source>
        <dbReference type="ARBA" id="ARBA00023136"/>
    </source>
</evidence>
<evidence type="ECO:0008006" key="19">
    <source>
        <dbReference type="Google" id="ProtNLM"/>
    </source>
</evidence>
<evidence type="ECO:0000256" key="5">
    <source>
        <dbReference type="ARBA" id="ARBA00022692"/>
    </source>
</evidence>
<comment type="similarity">
    <text evidence="11 12">Belongs to the TonB-dependent receptor family.</text>
</comment>
<feature type="signal peptide" evidence="14">
    <location>
        <begin position="1"/>
        <end position="38"/>
    </location>
</feature>
<gene>
    <name evidence="17" type="ORF">CJD38_03920</name>
</gene>
<keyword evidence="18" id="KW-1185">Reference proteome</keyword>
<keyword evidence="7" id="KW-0406">Ion transport</keyword>
<keyword evidence="8 12" id="KW-0798">TonB box</keyword>
<evidence type="ECO:0000259" key="15">
    <source>
        <dbReference type="Pfam" id="PF00593"/>
    </source>
</evidence>
<keyword evidence="14" id="KW-0732">Signal</keyword>
<dbReference type="EMBL" id="QANS01000002">
    <property type="protein sequence ID" value="PTU31840.1"/>
    <property type="molecule type" value="Genomic_DNA"/>
</dbReference>
<keyword evidence="6" id="KW-0408">Iron</keyword>
<dbReference type="Gene3D" id="2.40.170.20">
    <property type="entry name" value="TonB-dependent receptor, beta-barrel domain"/>
    <property type="match status" value="1"/>
</dbReference>
<dbReference type="Pfam" id="PF00593">
    <property type="entry name" value="TonB_dep_Rec_b-barrel"/>
    <property type="match status" value="1"/>
</dbReference>
<feature type="compositionally biased region" description="Low complexity" evidence="13">
    <location>
        <begin position="83"/>
        <end position="100"/>
    </location>
</feature>
<evidence type="ECO:0000256" key="10">
    <source>
        <dbReference type="ARBA" id="ARBA00023237"/>
    </source>
</evidence>
<comment type="caution">
    <text evidence="17">The sequence shown here is derived from an EMBL/GenBank/DDBJ whole genome shotgun (WGS) entry which is preliminary data.</text>
</comment>
<dbReference type="RefSeq" id="WP_107939029.1">
    <property type="nucleotide sequence ID" value="NZ_QANS01000002.1"/>
</dbReference>
<evidence type="ECO:0000256" key="11">
    <source>
        <dbReference type="PROSITE-ProRule" id="PRU01360"/>
    </source>
</evidence>
<evidence type="ECO:0000256" key="4">
    <source>
        <dbReference type="ARBA" id="ARBA00022496"/>
    </source>
</evidence>
<dbReference type="Pfam" id="PF07715">
    <property type="entry name" value="Plug"/>
    <property type="match status" value="1"/>
</dbReference>
<keyword evidence="2 11" id="KW-0813">Transport</keyword>
<evidence type="ECO:0000256" key="13">
    <source>
        <dbReference type="SAM" id="MobiDB-lite"/>
    </source>
</evidence>
<evidence type="ECO:0000256" key="6">
    <source>
        <dbReference type="ARBA" id="ARBA00023004"/>
    </source>
</evidence>
<dbReference type="SUPFAM" id="SSF56935">
    <property type="entry name" value="Porins"/>
    <property type="match status" value="1"/>
</dbReference>
<evidence type="ECO:0000256" key="8">
    <source>
        <dbReference type="ARBA" id="ARBA00023077"/>
    </source>
</evidence>
<protein>
    <recommendedName>
        <fullName evidence="19">TonB-dependent receptor</fullName>
    </recommendedName>
</protein>
<organism evidence="17 18">
    <name type="scientific">Stenotrophobium rhamnosiphilum</name>
    <dbReference type="NCBI Taxonomy" id="2029166"/>
    <lineage>
        <taxon>Bacteria</taxon>
        <taxon>Pseudomonadati</taxon>
        <taxon>Pseudomonadota</taxon>
        <taxon>Gammaproteobacteria</taxon>
        <taxon>Nevskiales</taxon>
        <taxon>Nevskiaceae</taxon>
        <taxon>Stenotrophobium</taxon>
    </lineage>
</organism>
<evidence type="ECO:0000259" key="16">
    <source>
        <dbReference type="Pfam" id="PF07715"/>
    </source>
</evidence>
<feature type="chain" id="PRO_5015407375" description="TonB-dependent receptor" evidence="14">
    <location>
        <begin position="39"/>
        <end position="850"/>
    </location>
</feature>
<comment type="subcellular location">
    <subcellularLocation>
        <location evidence="1 11">Cell outer membrane</location>
        <topology evidence="1 11">Multi-pass membrane protein</topology>
    </subcellularLocation>
</comment>
<keyword evidence="5 11" id="KW-0812">Transmembrane</keyword>
<evidence type="ECO:0000256" key="1">
    <source>
        <dbReference type="ARBA" id="ARBA00004571"/>
    </source>
</evidence>
<reference evidence="17 18" key="1">
    <citation type="submission" date="2018-04" db="EMBL/GenBank/DDBJ databases">
        <title>Novel species isolated from glacier.</title>
        <authorList>
            <person name="Liu Q."/>
            <person name="Xin Y.-H."/>
        </authorList>
    </citation>
    <scope>NUCLEOTIDE SEQUENCE [LARGE SCALE GENOMIC DNA]</scope>
    <source>
        <strain evidence="17 18">GT1R17</strain>
    </source>
</reference>
<keyword evidence="3 11" id="KW-1134">Transmembrane beta strand</keyword>
<evidence type="ECO:0000256" key="14">
    <source>
        <dbReference type="SAM" id="SignalP"/>
    </source>
</evidence>
<dbReference type="InterPro" id="IPR012910">
    <property type="entry name" value="Plug_dom"/>
</dbReference>
<keyword evidence="4" id="KW-0410">Iron transport</keyword>
<dbReference type="InterPro" id="IPR039426">
    <property type="entry name" value="TonB-dep_rcpt-like"/>
</dbReference>
<dbReference type="InterPro" id="IPR000531">
    <property type="entry name" value="Beta-barrel_TonB"/>
</dbReference>
<dbReference type="InterPro" id="IPR036942">
    <property type="entry name" value="Beta-barrel_TonB_sf"/>
</dbReference>
<proteinExistence type="inferred from homology"/>
<dbReference type="Proteomes" id="UP000244248">
    <property type="component" value="Unassembled WGS sequence"/>
</dbReference>
<dbReference type="OrthoDB" id="127311at2"/>
<keyword evidence="10 11" id="KW-0998">Cell outer membrane</keyword>
<name>A0A2T5MH00_9GAMM</name>
<evidence type="ECO:0000313" key="17">
    <source>
        <dbReference type="EMBL" id="PTU31840.1"/>
    </source>
</evidence>
<dbReference type="GO" id="GO:0009279">
    <property type="term" value="C:cell outer membrane"/>
    <property type="evidence" value="ECO:0007669"/>
    <property type="project" value="UniProtKB-SubCell"/>
</dbReference>
<evidence type="ECO:0000256" key="7">
    <source>
        <dbReference type="ARBA" id="ARBA00023065"/>
    </source>
</evidence>
<keyword evidence="9 11" id="KW-0472">Membrane</keyword>
<dbReference type="GO" id="GO:0006826">
    <property type="term" value="P:iron ion transport"/>
    <property type="evidence" value="ECO:0007669"/>
    <property type="project" value="UniProtKB-KW"/>
</dbReference>
<dbReference type="PROSITE" id="PS52016">
    <property type="entry name" value="TONB_DEPENDENT_REC_3"/>
    <property type="match status" value="1"/>
</dbReference>
<evidence type="ECO:0000256" key="2">
    <source>
        <dbReference type="ARBA" id="ARBA00022448"/>
    </source>
</evidence>
<dbReference type="PANTHER" id="PTHR32552:SF81">
    <property type="entry name" value="TONB-DEPENDENT OUTER MEMBRANE RECEPTOR"/>
    <property type="match status" value="1"/>
</dbReference>
<feature type="domain" description="TonB-dependent receptor-like beta-barrel" evidence="15">
    <location>
        <begin position="349"/>
        <end position="809"/>
    </location>
</feature>
<feature type="region of interest" description="Disordered" evidence="13">
    <location>
        <begin position="356"/>
        <end position="377"/>
    </location>
</feature>